<feature type="region of interest" description="Disordered" evidence="1">
    <location>
        <begin position="655"/>
        <end position="703"/>
    </location>
</feature>
<name>A0ABQ5H9U3_9ASTR</name>
<evidence type="ECO:0000313" key="2">
    <source>
        <dbReference type="EMBL" id="GJT84430.1"/>
    </source>
</evidence>
<feature type="compositionally biased region" description="Acidic residues" evidence="1">
    <location>
        <begin position="358"/>
        <end position="369"/>
    </location>
</feature>
<feature type="region of interest" description="Disordered" evidence="1">
    <location>
        <begin position="843"/>
        <end position="869"/>
    </location>
</feature>
<keyword evidence="3" id="KW-1185">Reference proteome</keyword>
<comment type="caution">
    <text evidence="2">The sequence shown here is derived from an EMBL/GenBank/DDBJ whole genome shotgun (WGS) entry which is preliminary data.</text>
</comment>
<reference evidence="2" key="2">
    <citation type="submission" date="2022-01" db="EMBL/GenBank/DDBJ databases">
        <authorList>
            <person name="Yamashiro T."/>
            <person name="Shiraishi A."/>
            <person name="Satake H."/>
            <person name="Nakayama K."/>
        </authorList>
    </citation>
    <scope>NUCLEOTIDE SEQUENCE</scope>
</reference>
<feature type="region of interest" description="Disordered" evidence="1">
    <location>
        <begin position="229"/>
        <end position="369"/>
    </location>
</feature>
<evidence type="ECO:0000256" key="1">
    <source>
        <dbReference type="SAM" id="MobiDB-lite"/>
    </source>
</evidence>
<sequence>MFFLSPFYQAFLISVSVPVIYKHEFWATVSYHKHCIKFKMNKKNYSFDLETFRDMLQICPNLPGQKVKDPPFEEEIIAFIKKFGYSRNMKSLSDVKVETLPQPWRTFGTIINKCLSGKVTGLDLLHLVYQIESKEAKKNKDMYYPRFTKVIIKHFMLKDQSIPRRNKVDWHMANNDHILIIMRLIPKHETVQKYSAILPDTLTNQAMKESDAYKTYHDFATRKVIPKLNSHASGSGANKRTGISPGVPDVPTYGSEDEKISWKSSDDEDDDEVSLSKDDDENANNEDDDGQYDDNEQTKLDNDGEDFVHPKFSTHDEEERQEEEDKKEEGLDLRVQTPSHFESTNDETYDEVTQGDNVEGEELDDKETNEEADVNELYKDVNVNLEGRDTEIMNALLANVQTTQVIKDAHVIITVVTPKVQQQSSSVSSGFISNMLNHNPDIRIDSILNLNTDSTSLGDVPVTLNVEMPPSSVTTLPPPPIPLVQPQQQTPVPTPTIVLSTSLKILPTFGSLFKFEDRVKALEDDFLEFKQTNLFAKVVLLILSIVDTYLSNKMNEVVKTVVQLQLDRLKSEAQVDNEDFINKIEENIRKITKEQVKVQVKEQVTKILPRIKKSINEKLEAKVLICSSNEAKTSHVVAVNLSELELKKKIENNKSFNGSKKSWKDSESTSTPKEKTSKSTSKSKEGSKSHQKSTGKSAQAEEPIHADEDWEELTHQDTLAHNEDPRESFNELMDTPLDFLAFVLNRLKVDTLGPELLAGPTFELMKGSCKSLVELEYFLKEVCKATTDQLDWNKPEGQQYPHDLRKPLTLIPNSRGHRVIPFNHFINNDLAVKCRLSTTSMHSGESLTGGKNVNNSMDSQSNRESAHDVNSRNKIIGIKKLTIVEKHNYKHLEWITVRRDDDKRYTFKEGDYNRRLQDIEDMLLFLVQGKLTNLNIEERLALGVSL</sequence>
<evidence type="ECO:0000313" key="3">
    <source>
        <dbReference type="Proteomes" id="UP001151760"/>
    </source>
</evidence>
<protein>
    <submittedName>
        <fullName evidence="2">Uncharacterized protein</fullName>
    </submittedName>
</protein>
<organism evidence="2 3">
    <name type="scientific">Tanacetum coccineum</name>
    <dbReference type="NCBI Taxonomy" id="301880"/>
    <lineage>
        <taxon>Eukaryota</taxon>
        <taxon>Viridiplantae</taxon>
        <taxon>Streptophyta</taxon>
        <taxon>Embryophyta</taxon>
        <taxon>Tracheophyta</taxon>
        <taxon>Spermatophyta</taxon>
        <taxon>Magnoliopsida</taxon>
        <taxon>eudicotyledons</taxon>
        <taxon>Gunneridae</taxon>
        <taxon>Pentapetalae</taxon>
        <taxon>asterids</taxon>
        <taxon>campanulids</taxon>
        <taxon>Asterales</taxon>
        <taxon>Asteraceae</taxon>
        <taxon>Asteroideae</taxon>
        <taxon>Anthemideae</taxon>
        <taxon>Anthemidinae</taxon>
        <taxon>Tanacetum</taxon>
    </lineage>
</organism>
<feature type="compositionally biased region" description="Polar residues" evidence="1">
    <location>
        <begin position="843"/>
        <end position="863"/>
    </location>
</feature>
<gene>
    <name evidence="2" type="ORF">Tco_1058772</name>
</gene>
<feature type="compositionally biased region" description="Basic and acidic residues" evidence="1">
    <location>
        <begin position="256"/>
        <end position="265"/>
    </location>
</feature>
<proteinExistence type="predicted"/>
<dbReference type="EMBL" id="BQNB010019357">
    <property type="protein sequence ID" value="GJT84430.1"/>
    <property type="molecule type" value="Genomic_DNA"/>
</dbReference>
<feature type="compositionally biased region" description="Basic and acidic residues" evidence="1">
    <location>
        <begin position="296"/>
        <end position="332"/>
    </location>
</feature>
<dbReference type="Proteomes" id="UP001151760">
    <property type="component" value="Unassembled WGS sequence"/>
</dbReference>
<accession>A0ABQ5H9U3</accession>
<reference evidence="2" key="1">
    <citation type="journal article" date="2022" name="Int. J. Mol. Sci.">
        <title>Draft Genome of Tanacetum Coccineum: Genomic Comparison of Closely Related Tanacetum-Family Plants.</title>
        <authorList>
            <person name="Yamashiro T."/>
            <person name="Shiraishi A."/>
            <person name="Nakayama K."/>
            <person name="Satake H."/>
        </authorList>
    </citation>
    <scope>NUCLEOTIDE SEQUENCE</scope>
</reference>
<feature type="compositionally biased region" description="Basic and acidic residues" evidence="1">
    <location>
        <begin position="662"/>
        <end position="688"/>
    </location>
</feature>
<feature type="compositionally biased region" description="Acidic residues" evidence="1">
    <location>
        <begin position="266"/>
        <end position="295"/>
    </location>
</feature>